<accession>A0A9W9S8P4</accession>
<dbReference type="GeneID" id="81463020"/>
<dbReference type="PANTHER" id="PTHR36124:SF1">
    <property type="entry name" value="ER-BOUND OXYGENASE MPAB_MPAB'_RUBBER OXYGENASE CATALYTIC DOMAIN-CONTAINING PROTEIN"/>
    <property type="match status" value="1"/>
</dbReference>
<sequence>GSSNFRFISSFPATITWALEGRPHLSSSLSMANVSIGAVLLPLAGYMLLCRFLRNLRETVMYYQYPYKTRESYAKMTSHDAWAIQRDVLTLEFPFIGGKGLQYALFKTYGISTISELLIETGQLSTPQKAAKRYADTGCIFTEWLDNAPESERANAAYARLNFLHSHYQKAGKISNDDMLCTLAVLALEPKRWIEQYEWRNLNDMELCAFGTFWKSAGEAMDISYECLPSYKSGFTDGLQWLDELAVWVEAYESQYMLPDTNCNLVANHTTDLLNYTLPKSFHDAGKKCITVLSDERLRKAMMYPRAASYYKTISSIFTIRKNIVKYCMPPRPAFLRYTFKQTNSKTGRINFTRFDAEPWYVEPTFLNCWGPAAWIRRLQGLPLPGEGFQPEGYVTRDVGPERWVSKGGVEFEASMARLMAEERGGCPFARL</sequence>
<dbReference type="OrthoDB" id="4321326at2759"/>
<dbReference type="GO" id="GO:0016491">
    <property type="term" value="F:oxidoreductase activity"/>
    <property type="evidence" value="ECO:0007669"/>
    <property type="project" value="InterPro"/>
</dbReference>
<name>A0A9W9S8P4_9EURO</name>
<comment type="caution">
    <text evidence="1">The sequence shown here is derived from an EMBL/GenBank/DDBJ whole genome shotgun (WGS) entry which is preliminary data.</text>
</comment>
<proteinExistence type="predicted"/>
<feature type="non-terminal residue" evidence="1">
    <location>
        <position position="1"/>
    </location>
</feature>
<dbReference type="AlphaFoldDB" id="A0A9W9S8P4"/>
<evidence type="ECO:0000313" key="1">
    <source>
        <dbReference type="EMBL" id="KAJ5374101.1"/>
    </source>
</evidence>
<reference evidence="1" key="2">
    <citation type="journal article" date="2023" name="IMA Fungus">
        <title>Comparative genomic study of the Penicillium genus elucidates a diverse pangenome and 15 lateral gene transfer events.</title>
        <authorList>
            <person name="Petersen C."/>
            <person name="Sorensen T."/>
            <person name="Nielsen M.R."/>
            <person name="Sondergaard T.E."/>
            <person name="Sorensen J.L."/>
            <person name="Fitzpatrick D.A."/>
            <person name="Frisvad J.C."/>
            <person name="Nielsen K.L."/>
        </authorList>
    </citation>
    <scope>NUCLEOTIDE SEQUENCE</scope>
    <source>
        <strain evidence="1">IBT 3081</strain>
    </source>
</reference>
<dbReference type="EMBL" id="JAPZBT010000002">
    <property type="protein sequence ID" value="KAJ5374101.1"/>
    <property type="molecule type" value="Genomic_DNA"/>
</dbReference>
<evidence type="ECO:0000313" key="2">
    <source>
        <dbReference type="Proteomes" id="UP001147752"/>
    </source>
</evidence>
<dbReference type="Proteomes" id="UP001147752">
    <property type="component" value="Unassembled WGS sequence"/>
</dbReference>
<dbReference type="RefSeq" id="XP_056580087.1">
    <property type="nucleotide sequence ID" value="XM_056723837.1"/>
</dbReference>
<protein>
    <recommendedName>
        <fullName evidence="3">ER-bound oxygenase mpaB/mpaB'/Rubber oxygenase catalytic domain-containing protein</fullName>
    </recommendedName>
</protein>
<dbReference type="InterPro" id="IPR046366">
    <property type="entry name" value="MPAB"/>
</dbReference>
<reference evidence="1" key="1">
    <citation type="submission" date="2022-12" db="EMBL/GenBank/DDBJ databases">
        <authorList>
            <person name="Petersen C."/>
        </authorList>
    </citation>
    <scope>NUCLEOTIDE SEQUENCE</scope>
    <source>
        <strain evidence="1">IBT 3081</strain>
    </source>
</reference>
<keyword evidence="2" id="KW-1185">Reference proteome</keyword>
<evidence type="ECO:0008006" key="3">
    <source>
        <dbReference type="Google" id="ProtNLM"/>
    </source>
</evidence>
<organism evidence="1 2">
    <name type="scientific">Penicillium concentricum</name>
    <dbReference type="NCBI Taxonomy" id="293559"/>
    <lineage>
        <taxon>Eukaryota</taxon>
        <taxon>Fungi</taxon>
        <taxon>Dikarya</taxon>
        <taxon>Ascomycota</taxon>
        <taxon>Pezizomycotina</taxon>
        <taxon>Eurotiomycetes</taxon>
        <taxon>Eurotiomycetidae</taxon>
        <taxon>Eurotiales</taxon>
        <taxon>Aspergillaceae</taxon>
        <taxon>Penicillium</taxon>
    </lineage>
</organism>
<gene>
    <name evidence="1" type="ORF">N7517_006107</name>
</gene>
<dbReference type="PANTHER" id="PTHR36124">
    <property type="match status" value="1"/>
</dbReference>